<evidence type="ECO:0000256" key="1">
    <source>
        <dbReference type="SAM" id="MobiDB-lite"/>
    </source>
</evidence>
<gene>
    <name evidence="2" type="ORF">KME32_20485</name>
</gene>
<feature type="region of interest" description="Disordered" evidence="1">
    <location>
        <begin position="77"/>
        <end position="134"/>
    </location>
</feature>
<dbReference type="Proteomes" id="UP000715781">
    <property type="component" value="Unassembled WGS sequence"/>
</dbReference>
<organism evidence="2 3">
    <name type="scientific">Mojavia pulchra JT2-VF2</name>
    <dbReference type="NCBI Taxonomy" id="287848"/>
    <lineage>
        <taxon>Bacteria</taxon>
        <taxon>Bacillati</taxon>
        <taxon>Cyanobacteriota</taxon>
        <taxon>Cyanophyceae</taxon>
        <taxon>Nostocales</taxon>
        <taxon>Nostocaceae</taxon>
    </lineage>
</organism>
<dbReference type="EMBL" id="JAHHHN010000013">
    <property type="protein sequence ID" value="MBW4563475.1"/>
    <property type="molecule type" value="Genomic_DNA"/>
</dbReference>
<dbReference type="AlphaFoldDB" id="A0A951Q363"/>
<accession>A0A951Q363</accession>
<feature type="compositionally biased region" description="Low complexity" evidence="1">
    <location>
        <begin position="98"/>
        <end position="113"/>
    </location>
</feature>
<reference evidence="2" key="1">
    <citation type="submission" date="2021-05" db="EMBL/GenBank/DDBJ databases">
        <authorList>
            <person name="Pietrasiak N."/>
            <person name="Ward R."/>
            <person name="Stajich J.E."/>
            <person name="Kurbessoian T."/>
        </authorList>
    </citation>
    <scope>NUCLEOTIDE SEQUENCE</scope>
    <source>
        <strain evidence="2">JT2-VF2</strain>
    </source>
</reference>
<proteinExistence type="predicted"/>
<protein>
    <submittedName>
        <fullName evidence="2">Uncharacterized protein</fullName>
    </submittedName>
</protein>
<name>A0A951Q363_9NOST</name>
<reference evidence="2" key="2">
    <citation type="journal article" date="2022" name="Microbiol. Resour. Announc.">
        <title>Metagenome Sequencing to Explore Phylogenomics of Terrestrial Cyanobacteria.</title>
        <authorList>
            <person name="Ward R.D."/>
            <person name="Stajich J.E."/>
            <person name="Johansen J.R."/>
            <person name="Huntemann M."/>
            <person name="Clum A."/>
            <person name="Foster B."/>
            <person name="Foster B."/>
            <person name="Roux S."/>
            <person name="Palaniappan K."/>
            <person name="Varghese N."/>
            <person name="Mukherjee S."/>
            <person name="Reddy T.B.K."/>
            <person name="Daum C."/>
            <person name="Copeland A."/>
            <person name="Chen I.A."/>
            <person name="Ivanova N.N."/>
            <person name="Kyrpides N.C."/>
            <person name="Shapiro N."/>
            <person name="Eloe-Fadrosh E.A."/>
            <person name="Pietrasiak N."/>
        </authorList>
    </citation>
    <scope>NUCLEOTIDE SEQUENCE</scope>
    <source>
        <strain evidence="2">JT2-VF2</strain>
    </source>
</reference>
<comment type="caution">
    <text evidence="2">The sequence shown here is derived from an EMBL/GenBank/DDBJ whole genome shotgun (WGS) entry which is preliminary data.</text>
</comment>
<evidence type="ECO:0000313" key="3">
    <source>
        <dbReference type="Proteomes" id="UP000715781"/>
    </source>
</evidence>
<sequence>MTRVFSWIQNVIVRRITVVFLLGLAFLGIQAFGYNNGILAQADVRSPEGIYYKGTPDNSGNSGNVSNDKNLFEKALDNLNPNTDNNPRRNFDSDRQFSSNTGNSGNSGNIGNTVKSPEGIYYKGTPDYEGNQSIRNDNQVENAQNNLKQTANNVREKLNLDEETPRATKEFIQSVKSKVGEVVNPSGANR</sequence>
<feature type="compositionally biased region" description="Basic and acidic residues" evidence="1">
    <location>
        <begin position="86"/>
        <end position="95"/>
    </location>
</feature>
<evidence type="ECO:0000313" key="2">
    <source>
        <dbReference type="EMBL" id="MBW4563475.1"/>
    </source>
</evidence>